<sequence>MATSLALALAVSAATTSPALRPQATSAFEHHPRTRHRYVSLPSTPRASETQFIHPAASSENPPHLSSFFVAQDVPRQAKKPIAERLGRPANGDDIDYIECRYSAIKAFLTPDGEVGDIFPESDPGNTVTITERKFVNVQALQVKLLLLLGRPEFMHR</sequence>
<dbReference type="Proteomes" id="UP000250266">
    <property type="component" value="Unassembled WGS sequence"/>
</dbReference>
<reference evidence="2 3" key="1">
    <citation type="journal article" date="2016" name="Nat. Commun.">
        <title>Ectomycorrhizal ecology is imprinted in the genome of the dominant symbiotic fungus Cenococcum geophilum.</title>
        <authorList>
            <consortium name="DOE Joint Genome Institute"/>
            <person name="Peter M."/>
            <person name="Kohler A."/>
            <person name="Ohm R.A."/>
            <person name="Kuo A."/>
            <person name="Krutzmann J."/>
            <person name="Morin E."/>
            <person name="Arend M."/>
            <person name="Barry K.W."/>
            <person name="Binder M."/>
            <person name="Choi C."/>
            <person name="Clum A."/>
            <person name="Copeland A."/>
            <person name="Grisel N."/>
            <person name="Haridas S."/>
            <person name="Kipfer T."/>
            <person name="LaButti K."/>
            <person name="Lindquist E."/>
            <person name="Lipzen A."/>
            <person name="Maire R."/>
            <person name="Meier B."/>
            <person name="Mihaltcheva S."/>
            <person name="Molinier V."/>
            <person name="Murat C."/>
            <person name="Poggeler S."/>
            <person name="Quandt C.A."/>
            <person name="Sperisen C."/>
            <person name="Tritt A."/>
            <person name="Tisserant E."/>
            <person name="Crous P.W."/>
            <person name="Henrissat B."/>
            <person name="Nehls U."/>
            <person name="Egli S."/>
            <person name="Spatafora J.W."/>
            <person name="Grigoriev I.V."/>
            <person name="Martin F.M."/>
        </authorList>
    </citation>
    <scope>NUCLEOTIDE SEQUENCE [LARGE SCALE GENOMIC DNA]</scope>
    <source>
        <strain evidence="2 3">CBS 459.81</strain>
    </source>
</reference>
<gene>
    <name evidence="2" type="ORF">K432DRAFT_397944</name>
</gene>
<keyword evidence="3" id="KW-1185">Reference proteome</keyword>
<accession>A0A8E2DZT6</accession>
<dbReference type="AlphaFoldDB" id="A0A8E2DZT6"/>
<proteinExistence type="predicted"/>
<feature type="chain" id="PRO_5034625005" evidence="1">
    <location>
        <begin position="17"/>
        <end position="157"/>
    </location>
</feature>
<dbReference type="EMBL" id="KV745445">
    <property type="protein sequence ID" value="OCK74610.1"/>
    <property type="molecule type" value="Genomic_DNA"/>
</dbReference>
<name>A0A8E2DZT6_9PEZI</name>
<organism evidence="2 3">
    <name type="scientific">Lepidopterella palustris CBS 459.81</name>
    <dbReference type="NCBI Taxonomy" id="1314670"/>
    <lineage>
        <taxon>Eukaryota</taxon>
        <taxon>Fungi</taxon>
        <taxon>Dikarya</taxon>
        <taxon>Ascomycota</taxon>
        <taxon>Pezizomycotina</taxon>
        <taxon>Dothideomycetes</taxon>
        <taxon>Pleosporomycetidae</taxon>
        <taxon>Mytilinidiales</taxon>
        <taxon>Argynnaceae</taxon>
        <taxon>Lepidopterella</taxon>
    </lineage>
</organism>
<protein>
    <submittedName>
        <fullName evidence="2">Uncharacterized protein</fullName>
    </submittedName>
</protein>
<evidence type="ECO:0000256" key="1">
    <source>
        <dbReference type="SAM" id="SignalP"/>
    </source>
</evidence>
<evidence type="ECO:0000313" key="2">
    <source>
        <dbReference type="EMBL" id="OCK74610.1"/>
    </source>
</evidence>
<evidence type="ECO:0000313" key="3">
    <source>
        <dbReference type="Proteomes" id="UP000250266"/>
    </source>
</evidence>
<feature type="signal peptide" evidence="1">
    <location>
        <begin position="1"/>
        <end position="16"/>
    </location>
</feature>
<keyword evidence="1" id="KW-0732">Signal</keyword>